<evidence type="ECO:0000313" key="3">
    <source>
        <dbReference type="Proteomes" id="UP000832041"/>
    </source>
</evidence>
<dbReference type="GO" id="GO:0004519">
    <property type="term" value="F:endonuclease activity"/>
    <property type="evidence" value="ECO:0007669"/>
    <property type="project" value="UniProtKB-KW"/>
</dbReference>
<dbReference type="EMBL" id="CP051627">
    <property type="protein sequence ID" value="UPT19873.1"/>
    <property type="molecule type" value="Genomic_DNA"/>
</dbReference>
<sequence length="248" mass="26839">MTTVLRVLSYNVRSLRDDPAAVARVIRSCRPDVVCLQEAPRLLLWRTGRRRLARRCGLRIAGGRRPGGLEILTAPGVVVERRSHRLLRRHPRLHRRALSTVLVRLGERRVAVAVSHLDLCARARLEHAEQILAFLGAETAPGVLAVDVNEEPGGAAWQLLAEHLVDAGALGPAGGGPTFPARRPRSRIDTVFVDGRLPVVTGGVPAQPSREDLAAASDHLPVLVEIALERDGEPRTPPVERAVTEAGG</sequence>
<proteinExistence type="predicted"/>
<keyword evidence="2" id="KW-0378">Hydrolase</keyword>
<keyword evidence="2" id="KW-0540">Nuclease</keyword>
<evidence type="ECO:0000313" key="2">
    <source>
        <dbReference type="EMBL" id="UPT19873.1"/>
    </source>
</evidence>
<dbReference type="InterPro" id="IPR036691">
    <property type="entry name" value="Endo/exonu/phosph_ase_sf"/>
</dbReference>
<dbReference type="InterPro" id="IPR005135">
    <property type="entry name" value="Endo/exonuclease/phosphatase"/>
</dbReference>
<keyword evidence="3" id="KW-1185">Reference proteome</keyword>
<gene>
    <name evidence="2" type="ORF">FOF52_01925</name>
</gene>
<protein>
    <submittedName>
        <fullName evidence="2">Endonuclease/exonuclease/phosphatase</fullName>
    </submittedName>
</protein>
<dbReference type="SUPFAM" id="SSF56219">
    <property type="entry name" value="DNase I-like"/>
    <property type="match status" value="1"/>
</dbReference>
<accession>A0ABY4KWR3</accession>
<name>A0ABY4KWR3_THEAE</name>
<keyword evidence="2" id="KW-0255">Endonuclease</keyword>
<organism evidence="2 3">
    <name type="scientific">Thermobifida alba</name>
    <name type="common">Thermomonospora alba</name>
    <dbReference type="NCBI Taxonomy" id="53522"/>
    <lineage>
        <taxon>Bacteria</taxon>
        <taxon>Bacillati</taxon>
        <taxon>Actinomycetota</taxon>
        <taxon>Actinomycetes</taxon>
        <taxon>Streptosporangiales</taxon>
        <taxon>Nocardiopsidaceae</taxon>
        <taxon>Thermobifida</taxon>
    </lineage>
</organism>
<evidence type="ECO:0000259" key="1">
    <source>
        <dbReference type="Pfam" id="PF03372"/>
    </source>
</evidence>
<dbReference type="Proteomes" id="UP000832041">
    <property type="component" value="Chromosome"/>
</dbReference>
<dbReference type="Pfam" id="PF03372">
    <property type="entry name" value="Exo_endo_phos"/>
    <property type="match status" value="1"/>
</dbReference>
<dbReference type="RefSeq" id="WP_248592108.1">
    <property type="nucleotide sequence ID" value="NZ_BAABEB010000010.1"/>
</dbReference>
<reference evidence="2 3" key="1">
    <citation type="submission" date="2020-04" db="EMBL/GenBank/DDBJ databases">
        <title>Thermobifida alba genome sequencing and assembly.</title>
        <authorList>
            <person name="Luzics S."/>
            <person name="Horvath B."/>
            <person name="Nagy I."/>
            <person name="Toth A."/>
            <person name="Nagy I."/>
            <person name="Kukolya J."/>
        </authorList>
    </citation>
    <scope>NUCLEOTIDE SEQUENCE [LARGE SCALE GENOMIC DNA]</scope>
    <source>
        <strain evidence="2 3">DSM 43795</strain>
    </source>
</reference>
<feature type="domain" description="Endonuclease/exonuclease/phosphatase" evidence="1">
    <location>
        <begin position="8"/>
        <end position="219"/>
    </location>
</feature>
<dbReference type="Gene3D" id="3.60.10.10">
    <property type="entry name" value="Endonuclease/exonuclease/phosphatase"/>
    <property type="match status" value="1"/>
</dbReference>